<evidence type="ECO:0000256" key="3">
    <source>
        <dbReference type="ARBA" id="ARBA00023136"/>
    </source>
</evidence>
<name>A0A9D8PPD6_9DELT</name>
<feature type="transmembrane region" description="Helical" evidence="4">
    <location>
        <begin position="105"/>
        <end position="127"/>
    </location>
</feature>
<dbReference type="PANTHER" id="PTHR23526:SF2">
    <property type="entry name" value="MAJOR FACILITATOR SUPERFAMILY (MFS) PROFILE DOMAIN-CONTAINING PROTEIN"/>
    <property type="match status" value="1"/>
</dbReference>
<feature type="transmembrane region" description="Helical" evidence="4">
    <location>
        <begin position="43"/>
        <end position="63"/>
    </location>
</feature>
<dbReference type="InterPro" id="IPR011701">
    <property type="entry name" value="MFS"/>
</dbReference>
<dbReference type="InterPro" id="IPR036259">
    <property type="entry name" value="MFS_trans_sf"/>
</dbReference>
<evidence type="ECO:0000256" key="4">
    <source>
        <dbReference type="SAM" id="Phobius"/>
    </source>
</evidence>
<feature type="transmembrane region" description="Helical" evidence="4">
    <location>
        <begin position="384"/>
        <end position="405"/>
    </location>
</feature>
<dbReference type="PANTHER" id="PTHR23526">
    <property type="entry name" value="INTEGRAL MEMBRANE TRANSPORT PROTEIN-RELATED"/>
    <property type="match status" value="1"/>
</dbReference>
<dbReference type="SUPFAM" id="SSF103473">
    <property type="entry name" value="MFS general substrate transporter"/>
    <property type="match status" value="1"/>
</dbReference>
<comment type="caution">
    <text evidence="6">The sequence shown here is derived from an EMBL/GenBank/DDBJ whole genome shotgun (WGS) entry which is preliminary data.</text>
</comment>
<dbReference type="InterPro" id="IPR020846">
    <property type="entry name" value="MFS_dom"/>
</dbReference>
<evidence type="ECO:0000259" key="5">
    <source>
        <dbReference type="PROSITE" id="PS50850"/>
    </source>
</evidence>
<dbReference type="GO" id="GO:0022857">
    <property type="term" value="F:transmembrane transporter activity"/>
    <property type="evidence" value="ECO:0007669"/>
    <property type="project" value="InterPro"/>
</dbReference>
<dbReference type="Proteomes" id="UP000809273">
    <property type="component" value="Unassembled WGS sequence"/>
</dbReference>
<evidence type="ECO:0000256" key="1">
    <source>
        <dbReference type="ARBA" id="ARBA00022692"/>
    </source>
</evidence>
<feature type="domain" description="Major facilitator superfamily (MFS) profile" evidence="5">
    <location>
        <begin position="180"/>
        <end position="463"/>
    </location>
</feature>
<sequence length="463" mass="52249">MNDTLKKNIKNSFYDGIFGNIFATLTGGLFLTSLALYLKMSDLLIGILAAMPYLVNISQLYTSQVIEKRVSRKRIYFWASAGNRALWIPLALIFLLPFGYERAKIYIVLFFILSSYVFASIGSVSWLSWMSDLVPDGIRGRFFGTRNTLNGFIGMIILLIFGNIFDFFEKSEDHGLSFGFLLAFSTAVILGLFSLFFIKRVKDVGAAVSPRRNQFWENLISPLKQKNFRNYLIFIFCWRFSVLFASPFFTVYLLRELKFSYSFVAALAITSAVSDLAGMQLWGFISDRVRNKIVIKILGSVVVFLPVSWIMVDKESVVLPIALHIIGGVSWAGINLCLNNMLLGISPKENKAFFISQYNVIGGLGAVLSPITAGFLIVLMGNKYLWLIPLSLIPLHIVFVLSTLLRFLSMRLLNRVSEPEEVGVRKLIRVIMNYRSINVSGGFYSLMHPFVEVSTGKENKNKS</sequence>
<protein>
    <submittedName>
        <fullName evidence="6">MFS transporter</fullName>
    </submittedName>
</protein>
<evidence type="ECO:0000313" key="6">
    <source>
        <dbReference type="EMBL" id="MBN1573363.1"/>
    </source>
</evidence>
<feature type="transmembrane region" description="Helical" evidence="4">
    <location>
        <begin position="293"/>
        <end position="311"/>
    </location>
</feature>
<reference evidence="6" key="1">
    <citation type="journal article" date="2021" name="Environ. Microbiol.">
        <title>Genomic characterization of three novel Desulfobacterota classes expand the metabolic and phylogenetic diversity of the phylum.</title>
        <authorList>
            <person name="Murphy C.L."/>
            <person name="Biggerstaff J."/>
            <person name="Eichhorn A."/>
            <person name="Ewing E."/>
            <person name="Shahan R."/>
            <person name="Soriano D."/>
            <person name="Stewart S."/>
            <person name="VanMol K."/>
            <person name="Walker R."/>
            <person name="Walters P."/>
            <person name="Elshahed M.S."/>
            <person name="Youssef N.H."/>
        </authorList>
    </citation>
    <scope>NUCLEOTIDE SEQUENCE</scope>
    <source>
        <strain evidence="6">Zod_Metabat.24</strain>
    </source>
</reference>
<feature type="transmembrane region" description="Helical" evidence="4">
    <location>
        <begin position="259"/>
        <end position="281"/>
    </location>
</feature>
<dbReference type="Pfam" id="PF07690">
    <property type="entry name" value="MFS_1"/>
    <property type="match status" value="1"/>
</dbReference>
<evidence type="ECO:0000313" key="7">
    <source>
        <dbReference type="Proteomes" id="UP000809273"/>
    </source>
</evidence>
<keyword evidence="3 4" id="KW-0472">Membrane</keyword>
<feature type="transmembrane region" description="Helical" evidence="4">
    <location>
        <begin position="358"/>
        <end position="378"/>
    </location>
</feature>
<feature type="transmembrane region" description="Helical" evidence="4">
    <location>
        <begin position="75"/>
        <end position="99"/>
    </location>
</feature>
<feature type="transmembrane region" description="Helical" evidence="4">
    <location>
        <begin position="231"/>
        <end position="253"/>
    </location>
</feature>
<dbReference type="PROSITE" id="PS50850">
    <property type="entry name" value="MFS"/>
    <property type="match status" value="1"/>
</dbReference>
<dbReference type="InterPro" id="IPR052528">
    <property type="entry name" value="Sugar_transport-like"/>
</dbReference>
<dbReference type="AlphaFoldDB" id="A0A9D8PPD6"/>
<reference evidence="6" key="2">
    <citation type="submission" date="2021-01" db="EMBL/GenBank/DDBJ databases">
        <authorList>
            <person name="Hahn C.R."/>
            <person name="Youssef N.H."/>
            <person name="Elshahed M."/>
        </authorList>
    </citation>
    <scope>NUCLEOTIDE SEQUENCE</scope>
    <source>
        <strain evidence="6">Zod_Metabat.24</strain>
    </source>
</reference>
<feature type="transmembrane region" description="Helical" evidence="4">
    <location>
        <begin position="12"/>
        <end position="37"/>
    </location>
</feature>
<dbReference type="Gene3D" id="1.20.1250.20">
    <property type="entry name" value="MFS general substrate transporter like domains"/>
    <property type="match status" value="2"/>
</dbReference>
<feature type="transmembrane region" description="Helical" evidence="4">
    <location>
        <begin position="177"/>
        <end position="198"/>
    </location>
</feature>
<dbReference type="EMBL" id="JAFGIX010000046">
    <property type="protein sequence ID" value="MBN1573363.1"/>
    <property type="molecule type" value="Genomic_DNA"/>
</dbReference>
<gene>
    <name evidence="6" type="ORF">JW984_09235</name>
</gene>
<feature type="transmembrane region" description="Helical" evidence="4">
    <location>
        <begin position="148"/>
        <end position="165"/>
    </location>
</feature>
<organism evidence="6 7">
    <name type="scientific">Candidatus Zymogenus saltonus</name>
    <dbReference type="NCBI Taxonomy" id="2844893"/>
    <lineage>
        <taxon>Bacteria</taxon>
        <taxon>Deltaproteobacteria</taxon>
        <taxon>Candidatus Zymogenia</taxon>
        <taxon>Candidatus Zymogeniales</taxon>
        <taxon>Candidatus Zymogenaceae</taxon>
        <taxon>Candidatus Zymogenus</taxon>
    </lineage>
</organism>
<proteinExistence type="predicted"/>
<keyword evidence="1 4" id="KW-0812">Transmembrane</keyword>
<keyword evidence="2 4" id="KW-1133">Transmembrane helix</keyword>
<accession>A0A9D8PPD6</accession>
<evidence type="ECO:0000256" key="2">
    <source>
        <dbReference type="ARBA" id="ARBA00022989"/>
    </source>
</evidence>
<feature type="transmembrane region" description="Helical" evidence="4">
    <location>
        <begin position="317"/>
        <end position="338"/>
    </location>
</feature>